<sequence length="412" mass="42851">MTKAAVRPAILALALAMALGMLTPDAASATDQVAAVASTTKPVARIGGNPAVGSTLIALVRAVPVHAALSYRWNRDGVRIDGASGSRLTLAADDAGARITVTVTVVSRRTDTLRVTSAPTAAVDALFRVAPTPTIAGAAAVGSVLQATTAPWRPAATLAYQWDRDGAAIRGATASTYRLGTTDQGARIGLTVTATRAGTVTTTRSATATRAVRPAIVTSDPSLVSVLVNKRHPLSPLQYVPADLMRPNVRGGGYALSRGAATALEKLFAGAIAAKAGELSLVSAYRSYAYQSSVFEGYVRSRGRAYAERVSARPGYSEHQTGLAADVVACGANGCGTMSAFGATGQSAWVAANAWRYGFIVRYEAGQTAVTGYTPEPWHLRYIGLTLAREYHEGGFRSYEQFLGAPAAPSYR</sequence>
<dbReference type="Pfam" id="PF02557">
    <property type="entry name" value="VanY"/>
    <property type="match status" value="1"/>
</dbReference>
<keyword evidence="1" id="KW-0732">Signal</keyword>
<proteinExistence type="predicted"/>
<feature type="chain" id="PRO_5046923405" description="D-alanyl-D-alanine carboxypeptidase-like core domain-containing protein" evidence="1">
    <location>
        <begin position="30"/>
        <end position="412"/>
    </location>
</feature>
<keyword evidence="4" id="KW-1185">Reference proteome</keyword>
<evidence type="ECO:0000313" key="3">
    <source>
        <dbReference type="EMBL" id="BDV30690.1"/>
    </source>
</evidence>
<dbReference type="InterPro" id="IPR009045">
    <property type="entry name" value="Zn_M74/Hedgehog-like"/>
</dbReference>
<evidence type="ECO:0000256" key="1">
    <source>
        <dbReference type="SAM" id="SignalP"/>
    </source>
</evidence>
<accession>A0ABM8DYV1</accession>
<feature type="domain" description="D-alanyl-D-alanine carboxypeptidase-like core" evidence="2">
    <location>
        <begin position="256"/>
        <end position="384"/>
    </location>
</feature>
<dbReference type="InterPro" id="IPR052179">
    <property type="entry name" value="DD-CPase-like"/>
</dbReference>
<protein>
    <recommendedName>
        <fullName evidence="2">D-alanyl-D-alanine carboxypeptidase-like core domain-containing protein</fullName>
    </recommendedName>
</protein>
<reference evidence="3 4" key="1">
    <citation type="submission" date="2022-12" db="EMBL/GenBank/DDBJ databases">
        <title>Microbacterium terricola strain KV-448 chromosome, complete genome.</title>
        <authorList>
            <person name="Oshima T."/>
            <person name="Moriya T."/>
            <person name="Bessho Y."/>
        </authorList>
    </citation>
    <scope>NUCLEOTIDE SEQUENCE [LARGE SCALE GENOMIC DNA]</scope>
    <source>
        <strain evidence="3 4">KV-448</strain>
    </source>
</reference>
<name>A0ABM8DYV1_9MICO</name>
<dbReference type="Gene3D" id="3.30.1380.10">
    <property type="match status" value="1"/>
</dbReference>
<dbReference type="CDD" id="cd14852">
    <property type="entry name" value="LD-carboxypeptidase"/>
    <property type="match status" value="1"/>
</dbReference>
<evidence type="ECO:0000313" key="4">
    <source>
        <dbReference type="Proteomes" id="UP001317779"/>
    </source>
</evidence>
<dbReference type="PANTHER" id="PTHR34385">
    <property type="entry name" value="D-ALANYL-D-ALANINE CARBOXYPEPTIDASE"/>
    <property type="match status" value="1"/>
</dbReference>
<dbReference type="Proteomes" id="UP001317779">
    <property type="component" value="Chromosome"/>
</dbReference>
<dbReference type="PANTHER" id="PTHR34385:SF1">
    <property type="entry name" value="PEPTIDOGLYCAN L-ALANYL-D-GLUTAMATE ENDOPEPTIDASE CWLK"/>
    <property type="match status" value="1"/>
</dbReference>
<dbReference type="InterPro" id="IPR003709">
    <property type="entry name" value="VanY-like_core_dom"/>
</dbReference>
<organism evidence="3 4">
    <name type="scientific">Microbacterium terricola</name>
    <dbReference type="NCBI Taxonomy" id="344163"/>
    <lineage>
        <taxon>Bacteria</taxon>
        <taxon>Bacillati</taxon>
        <taxon>Actinomycetota</taxon>
        <taxon>Actinomycetes</taxon>
        <taxon>Micrococcales</taxon>
        <taxon>Microbacteriaceae</taxon>
        <taxon>Microbacterium</taxon>
    </lineage>
</organism>
<evidence type="ECO:0000259" key="2">
    <source>
        <dbReference type="Pfam" id="PF02557"/>
    </source>
</evidence>
<dbReference type="SUPFAM" id="SSF55166">
    <property type="entry name" value="Hedgehog/DD-peptidase"/>
    <property type="match status" value="1"/>
</dbReference>
<dbReference type="InterPro" id="IPR058193">
    <property type="entry name" value="VanY/YodJ_core_dom"/>
</dbReference>
<dbReference type="EMBL" id="AP027141">
    <property type="protein sequence ID" value="BDV30690.1"/>
    <property type="molecule type" value="Genomic_DNA"/>
</dbReference>
<dbReference type="Gene3D" id="2.60.40.2700">
    <property type="match status" value="2"/>
</dbReference>
<feature type="signal peptide" evidence="1">
    <location>
        <begin position="1"/>
        <end position="29"/>
    </location>
</feature>
<dbReference type="RefSeq" id="WP_263798738.1">
    <property type="nucleotide sequence ID" value="NZ_AP027141.1"/>
</dbReference>
<gene>
    <name evidence="3" type="ORF">Microterr_13500</name>
</gene>